<dbReference type="EMBL" id="JAQHRD010000003">
    <property type="protein sequence ID" value="KAJ6443700.1"/>
    <property type="molecule type" value="Genomic_DNA"/>
</dbReference>
<dbReference type="AlphaFoldDB" id="A0AB34G098"/>
<organism evidence="1 2">
    <name type="scientific">Purpureocillium lavendulum</name>
    <dbReference type="NCBI Taxonomy" id="1247861"/>
    <lineage>
        <taxon>Eukaryota</taxon>
        <taxon>Fungi</taxon>
        <taxon>Dikarya</taxon>
        <taxon>Ascomycota</taxon>
        <taxon>Pezizomycotina</taxon>
        <taxon>Sordariomycetes</taxon>
        <taxon>Hypocreomycetidae</taxon>
        <taxon>Hypocreales</taxon>
        <taxon>Ophiocordycipitaceae</taxon>
        <taxon>Purpureocillium</taxon>
    </lineage>
</organism>
<reference evidence="1" key="1">
    <citation type="submission" date="2023-01" db="EMBL/GenBank/DDBJ databases">
        <title>The growth and conidiation of Purpureocillium lavendulum are regulated by nitrogen source and histone H3K14 acetylation.</title>
        <authorList>
            <person name="Tang P."/>
            <person name="Han J."/>
            <person name="Zhang C."/>
            <person name="Tang P."/>
            <person name="Qi F."/>
            <person name="Zhang K."/>
            <person name="Liang L."/>
        </authorList>
    </citation>
    <scope>NUCLEOTIDE SEQUENCE</scope>
    <source>
        <strain evidence="1">YMF1.00683</strain>
    </source>
</reference>
<name>A0AB34G098_9HYPO</name>
<evidence type="ECO:0000313" key="2">
    <source>
        <dbReference type="Proteomes" id="UP001163105"/>
    </source>
</evidence>
<protein>
    <submittedName>
        <fullName evidence="1">Uncharacterized protein</fullName>
    </submittedName>
</protein>
<keyword evidence="2" id="KW-1185">Reference proteome</keyword>
<proteinExistence type="predicted"/>
<comment type="caution">
    <text evidence="1">The sequence shown here is derived from an EMBL/GenBank/DDBJ whole genome shotgun (WGS) entry which is preliminary data.</text>
</comment>
<sequence>MVLSRSQASLLGLPVEVRMLIYEHILDPSVFTFQHSKFIPWYGIGQHGTNCFRNIKAFNMIFTGSIPGHAEESCHPPSQTQNPWVIGMICHQIREESAQLVAAISINDVHFSFYGFTPNDMRSWVQRVGSERVSKMRRWAIDGINWCDGWSHWAEMDWEYWNLESYCAQSHKGPHREQM</sequence>
<evidence type="ECO:0000313" key="1">
    <source>
        <dbReference type="EMBL" id="KAJ6443700.1"/>
    </source>
</evidence>
<accession>A0AB34G098</accession>
<dbReference type="Proteomes" id="UP001163105">
    <property type="component" value="Unassembled WGS sequence"/>
</dbReference>
<gene>
    <name evidence="1" type="ORF">O9K51_04879</name>
</gene>